<dbReference type="InterPro" id="IPR036187">
    <property type="entry name" value="DNA_mismatch_repair_MutS_sf"/>
</dbReference>
<feature type="domain" description="DNA mismatch repair proteins mutS family" evidence="8">
    <location>
        <begin position="700"/>
        <end position="890"/>
    </location>
</feature>
<evidence type="ECO:0000313" key="10">
    <source>
        <dbReference type="Proteomes" id="UP000231453"/>
    </source>
</evidence>
<dbReference type="SUPFAM" id="SSF48334">
    <property type="entry name" value="DNA repair protein MutS, domain III"/>
    <property type="match status" value="1"/>
</dbReference>
<dbReference type="EMBL" id="PFPL01000036">
    <property type="protein sequence ID" value="PIZ96036.1"/>
    <property type="molecule type" value="Genomic_DNA"/>
</dbReference>
<protein>
    <submittedName>
        <fullName evidence="9">DNA mismatch repair protein</fullName>
    </submittedName>
</protein>
<keyword evidence="6" id="KW-0234">DNA repair</keyword>
<keyword evidence="2" id="KW-0547">Nucleotide-binding</keyword>
<accession>A0A2M7VAS3</accession>
<proteinExistence type="inferred from homology"/>
<dbReference type="InterPro" id="IPR003615">
    <property type="entry name" value="HNH_nuc"/>
</dbReference>
<evidence type="ECO:0000256" key="2">
    <source>
        <dbReference type="ARBA" id="ARBA00022741"/>
    </source>
</evidence>
<dbReference type="CDD" id="cd00085">
    <property type="entry name" value="HNHc"/>
    <property type="match status" value="1"/>
</dbReference>
<evidence type="ECO:0000256" key="5">
    <source>
        <dbReference type="ARBA" id="ARBA00023125"/>
    </source>
</evidence>
<keyword evidence="4" id="KW-0067">ATP-binding</keyword>
<evidence type="ECO:0000256" key="6">
    <source>
        <dbReference type="ARBA" id="ARBA00023204"/>
    </source>
</evidence>
<dbReference type="InterPro" id="IPR007695">
    <property type="entry name" value="DNA_mismatch_repair_MutS-lik_N"/>
</dbReference>
<evidence type="ECO:0000256" key="3">
    <source>
        <dbReference type="ARBA" id="ARBA00022763"/>
    </source>
</evidence>
<sequence>MTVKSMVLERSEINNLLNNSDKSLMEVYLDLHEEFSKKYGENTVVLMEVGSFFEVYGVDNEEEKVGNPKEVAEILNLQLTRKNKTIKENNRKNTLMAGFPSATFDRYVQKLTRENKYTIVIIRQKGVPPKVTRYLDTILSPGVNFDFSQTNDDNFLTSLTIDENKGIYSIGYTAVDIATGKSYILEMSGTREDKTYALDHVFSLLKVHRTSEIIITYANTEIDEQYIEHYLELEDAHVHTSHKRLNINYQNELFKQTYLIKSFLSPIEFLDLERKALASESLAILLEFIIEHDYLVIQKLNKPEHLNSTKYLYLGNNPLEQLNIFTSDNNKETIQSLIDYTGTSMGRRLLKERLLSPIIDKNELEARYDLSDNLREDYLKIELALKGVYDLERIKRRLQIGRLHPFEINFLYDSLQASKNIIELLEHKKEKLKINLFTESTQIDNALIQLEHNFDLDSTCQVASKDIAGTIFKNGFSAELDELIFQKNSLELKLELIRVHIANLLKEKTGKDENDFVIIKQLDKDGHHIAITKSRYYLIEDSLKETVIKLDEENYSGKNLHIKIQTGNVKITSELIENYSENIVILQNKIIALVKELFKKELELIDNKYSELLSSLIFELSCLDVAVSNVKASLNLNLKRPEIIDSGEQYLEVKQIRHLLVEAREENGIYVPNDVVLGSRENMSEDAKKTVIAEQLDNDILGLLLYGINSSGKSSLMKSIGVAVVLAQSGFFVPAENMRFTIFTEIFTRIVAQDNFSKGLSSFAVEMLELKNIFNRATEHSLILGDEISHGTETLSALSIVTATIKRLIDIKSLFIFTTHLHNLHNLNLVKDLKNLASVHLSVRYDRDNDKLIFDRILQAGSGSSVYGLEFAHSLHMDEKFLEMAVNIRKELSHDYDDIELLTQKKTSTYNKKLFVTRCTICKKEVNDVHHISPQQLANETGHIAHFHKDHKYNLLPLCKKCHDDIHHGKIKVKGYKMTSEGLELEVECGMGNDKIKNPNLKIQMT</sequence>
<dbReference type="Pfam" id="PF00488">
    <property type="entry name" value="MutS_V"/>
    <property type="match status" value="1"/>
</dbReference>
<dbReference type="SUPFAM" id="SSF53150">
    <property type="entry name" value="DNA repair protein MutS, domain II"/>
    <property type="match status" value="1"/>
</dbReference>
<dbReference type="GO" id="GO:0005524">
    <property type="term" value="F:ATP binding"/>
    <property type="evidence" value="ECO:0007669"/>
    <property type="project" value="UniProtKB-KW"/>
</dbReference>
<dbReference type="InterPro" id="IPR000432">
    <property type="entry name" value="DNA_mismatch_repair_MutS_C"/>
</dbReference>
<comment type="similarity">
    <text evidence="1">Belongs to the DNA mismatch repair MutS family.</text>
</comment>
<dbReference type="InterPro" id="IPR027417">
    <property type="entry name" value="P-loop_NTPase"/>
</dbReference>
<dbReference type="SMART" id="SM00533">
    <property type="entry name" value="MUTSd"/>
    <property type="match status" value="1"/>
</dbReference>
<dbReference type="Proteomes" id="UP000231453">
    <property type="component" value="Unassembled WGS sequence"/>
</dbReference>
<dbReference type="PIRSF" id="PIRSF037677">
    <property type="entry name" value="DNA_mis_repair_Msh6"/>
    <property type="match status" value="1"/>
</dbReference>
<dbReference type="SUPFAM" id="SSF52540">
    <property type="entry name" value="P-loop containing nucleoside triphosphate hydrolases"/>
    <property type="match status" value="1"/>
</dbReference>
<dbReference type="GO" id="GO:0030983">
    <property type="term" value="F:mismatched DNA binding"/>
    <property type="evidence" value="ECO:0007669"/>
    <property type="project" value="InterPro"/>
</dbReference>
<dbReference type="InterPro" id="IPR045076">
    <property type="entry name" value="MutS"/>
</dbReference>
<dbReference type="Gene3D" id="3.40.50.300">
    <property type="entry name" value="P-loop containing nucleotide triphosphate hydrolases"/>
    <property type="match status" value="1"/>
</dbReference>
<evidence type="ECO:0000256" key="1">
    <source>
        <dbReference type="ARBA" id="ARBA00006271"/>
    </source>
</evidence>
<evidence type="ECO:0000259" key="7">
    <source>
        <dbReference type="SMART" id="SM00533"/>
    </source>
</evidence>
<dbReference type="Pfam" id="PF05192">
    <property type="entry name" value="MutS_III"/>
    <property type="match status" value="1"/>
</dbReference>
<dbReference type="GO" id="GO:0006298">
    <property type="term" value="P:mismatch repair"/>
    <property type="evidence" value="ECO:0007669"/>
    <property type="project" value="InterPro"/>
</dbReference>
<dbReference type="InterPro" id="IPR007696">
    <property type="entry name" value="DNA_mismatch_repair_MutS_core"/>
</dbReference>
<reference evidence="10" key="1">
    <citation type="submission" date="2017-09" db="EMBL/GenBank/DDBJ databases">
        <title>Depth-based differentiation of microbial function through sediment-hosted aquifers and enrichment of novel symbionts in the deep terrestrial subsurface.</title>
        <authorList>
            <person name="Probst A.J."/>
            <person name="Ladd B."/>
            <person name="Jarett J.K."/>
            <person name="Geller-Mcgrath D.E."/>
            <person name="Sieber C.M.K."/>
            <person name="Emerson J.B."/>
            <person name="Anantharaman K."/>
            <person name="Thomas B.C."/>
            <person name="Malmstrom R."/>
            <person name="Stieglmeier M."/>
            <person name="Klingl A."/>
            <person name="Woyke T."/>
            <person name="Ryan C.M."/>
            <person name="Banfield J.F."/>
        </authorList>
    </citation>
    <scope>NUCLEOTIDE SEQUENCE [LARGE SCALE GENOMIC DNA]</scope>
</reference>
<keyword evidence="5" id="KW-0238">DNA-binding</keyword>
<feature type="domain" description="DNA mismatch repair protein MutS core" evidence="7">
    <location>
        <begin position="329"/>
        <end position="664"/>
    </location>
</feature>
<dbReference type="PANTHER" id="PTHR11361:SF34">
    <property type="entry name" value="DNA MISMATCH REPAIR PROTEIN MSH1, MITOCHONDRIAL"/>
    <property type="match status" value="1"/>
</dbReference>
<evidence type="ECO:0000256" key="4">
    <source>
        <dbReference type="ARBA" id="ARBA00022840"/>
    </source>
</evidence>
<dbReference type="InterPro" id="IPR036678">
    <property type="entry name" value="MutS_con_dom_sf"/>
</dbReference>
<comment type="caution">
    <text evidence="9">The sequence shown here is derived from an EMBL/GenBank/DDBJ whole genome shotgun (WGS) entry which is preliminary data.</text>
</comment>
<keyword evidence="3" id="KW-0227">DNA damage</keyword>
<dbReference type="SUPFAM" id="SSF55271">
    <property type="entry name" value="DNA repair protein MutS, domain I"/>
    <property type="match status" value="1"/>
</dbReference>
<dbReference type="GO" id="GO:0140664">
    <property type="term" value="F:ATP-dependent DNA damage sensor activity"/>
    <property type="evidence" value="ECO:0007669"/>
    <property type="project" value="InterPro"/>
</dbReference>
<dbReference type="InterPro" id="IPR017261">
    <property type="entry name" value="DNA_mismatch_repair_MutS/MSH"/>
</dbReference>
<organism evidence="9 10">
    <name type="scientific">Candidatus Magasanikbacteria bacterium CG_4_10_14_0_2_um_filter_33_14</name>
    <dbReference type="NCBI Taxonomy" id="1974636"/>
    <lineage>
        <taxon>Bacteria</taxon>
        <taxon>Candidatus Magasanikiibacteriota</taxon>
    </lineage>
</organism>
<dbReference type="Gene3D" id="3.40.1170.10">
    <property type="entry name" value="DNA repair protein MutS, domain I"/>
    <property type="match status" value="1"/>
</dbReference>
<evidence type="ECO:0000313" key="9">
    <source>
        <dbReference type="EMBL" id="PIZ96036.1"/>
    </source>
</evidence>
<dbReference type="Pfam" id="PF01624">
    <property type="entry name" value="MutS_I"/>
    <property type="match status" value="1"/>
</dbReference>
<dbReference type="InterPro" id="IPR016151">
    <property type="entry name" value="DNA_mismatch_repair_MutS_N"/>
</dbReference>
<dbReference type="PANTHER" id="PTHR11361">
    <property type="entry name" value="DNA MISMATCH REPAIR PROTEIN MUTS FAMILY MEMBER"/>
    <property type="match status" value="1"/>
</dbReference>
<name>A0A2M7VAS3_9BACT</name>
<dbReference type="Gene3D" id="1.10.1420.10">
    <property type="match status" value="2"/>
</dbReference>
<gene>
    <name evidence="9" type="ORF">COX80_02510</name>
</gene>
<dbReference type="SMART" id="SM00534">
    <property type="entry name" value="MUTSac"/>
    <property type="match status" value="1"/>
</dbReference>
<evidence type="ECO:0000259" key="8">
    <source>
        <dbReference type="SMART" id="SM00534"/>
    </source>
</evidence>
<dbReference type="AlphaFoldDB" id="A0A2M7VAS3"/>